<proteinExistence type="inferred from homology"/>
<dbReference type="InterPro" id="IPR004358">
    <property type="entry name" value="Sig_transdc_His_kin-like_C"/>
</dbReference>
<feature type="transmembrane region" description="Helical" evidence="13">
    <location>
        <begin position="332"/>
        <end position="351"/>
    </location>
</feature>
<dbReference type="PROSITE" id="PS50109">
    <property type="entry name" value="HIS_KIN"/>
    <property type="match status" value="1"/>
</dbReference>
<evidence type="ECO:0000256" key="10">
    <source>
        <dbReference type="ARBA" id="ARBA00023012"/>
    </source>
</evidence>
<keyword evidence="10" id="KW-0902">Two-component regulatory system</keyword>
<dbReference type="HOGENOM" id="CLU_000445_22_1_10"/>
<dbReference type="Pfam" id="PF00512">
    <property type="entry name" value="HisKA"/>
    <property type="match status" value="1"/>
</dbReference>
<reference evidence="15 16" key="1">
    <citation type="journal article" date="2011" name="Stand. Genomic Sci.">
        <title>Complete genome sequence of the gliding, heparinolytic Pedobacter saltans type strain (113).</title>
        <authorList>
            <person name="Liolios K."/>
            <person name="Sikorski J."/>
            <person name="Lu M."/>
            <person name="Nolan M."/>
            <person name="Lapidus A."/>
            <person name="Lucas S."/>
            <person name="Hammon N."/>
            <person name="Deshpande S."/>
            <person name="Cheng J.F."/>
            <person name="Tapia R."/>
            <person name="Han C."/>
            <person name="Goodwin L."/>
            <person name="Pitluck S."/>
            <person name="Huntemann M."/>
            <person name="Ivanova N."/>
            <person name="Pagani I."/>
            <person name="Mavromatis K."/>
            <person name="Ovchinikova G."/>
            <person name="Pati A."/>
            <person name="Chen A."/>
            <person name="Palaniappan K."/>
            <person name="Land M."/>
            <person name="Hauser L."/>
            <person name="Brambilla E.M."/>
            <person name="Kotsyurbenko O."/>
            <person name="Rohde M."/>
            <person name="Tindall B.J."/>
            <person name="Abt B."/>
            <person name="Goker M."/>
            <person name="Detter J.C."/>
            <person name="Woyke T."/>
            <person name="Bristow J."/>
            <person name="Eisen J.A."/>
            <person name="Markowitz V."/>
            <person name="Hugenholtz P."/>
            <person name="Klenk H.P."/>
            <person name="Kyrpides N.C."/>
        </authorList>
    </citation>
    <scope>NUCLEOTIDE SEQUENCE [LARGE SCALE GENOMIC DNA]</scope>
    <source>
        <strain evidence="16">ATCC 51119 / DSM 12145 / JCM 21818 / LMG 10337 / NBRC 100064 / NCIMB 13643</strain>
    </source>
</reference>
<dbReference type="EMBL" id="CP002545">
    <property type="protein sequence ID" value="ADY50857.1"/>
    <property type="molecule type" value="Genomic_DNA"/>
</dbReference>
<dbReference type="EC" id="2.7.13.3" evidence="4"/>
<dbReference type="SUPFAM" id="SSF55874">
    <property type="entry name" value="ATPase domain of HSP90 chaperone/DNA topoisomerase II/histidine kinase"/>
    <property type="match status" value="1"/>
</dbReference>
<feature type="transmembrane region" description="Helical" evidence="13">
    <location>
        <begin position="413"/>
        <end position="439"/>
    </location>
</feature>
<dbReference type="FunFam" id="1.10.287.130:FF:000001">
    <property type="entry name" value="Two-component sensor histidine kinase"/>
    <property type="match status" value="1"/>
</dbReference>
<accession>F0SEJ2</accession>
<dbReference type="CDD" id="cd10322">
    <property type="entry name" value="SLC5sbd"/>
    <property type="match status" value="1"/>
</dbReference>
<dbReference type="RefSeq" id="WP_013631360.1">
    <property type="nucleotide sequence ID" value="NC_015177.1"/>
</dbReference>
<evidence type="ECO:0000256" key="11">
    <source>
        <dbReference type="ARBA" id="ARBA00023136"/>
    </source>
</evidence>
<evidence type="ECO:0000259" key="14">
    <source>
        <dbReference type="PROSITE" id="PS50109"/>
    </source>
</evidence>
<dbReference type="Gene3D" id="3.30.565.10">
    <property type="entry name" value="Histidine kinase-like ATPase, C-terminal domain"/>
    <property type="match status" value="1"/>
</dbReference>
<dbReference type="GO" id="GO:0000155">
    <property type="term" value="F:phosphorelay sensor kinase activity"/>
    <property type="evidence" value="ECO:0007669"/>
    <property type="project" value="InterPro"/>
</dbReference>
<dbReference type="GO" id="GO:0016020">
    <property type="term" value="C:membrane"/>
    <property type="evidence" value="ECO:0007669"/>
    <property type="project" value="UniProtKB-SubCell"/>
</dbReference>
<dbReference type="Gene3D" id="1.20.1730.10">
    <property type="entry name" value="Sodium/glucose cotransporter"/>
    <property type="match status" value="1"/>
</dbReference>
<feature type="coiled-coil region" evidence="12">
    <location>
        <begin position="636"/>
        <end position="680"/>
    </location>
</feature>
<dbReference type="eggNOG" id="COG2205">
    <property type="taxonomic scope" value="Bacteria"/>
</dbReference>
<evidence type="ECO:0000256" key="8">
    <source>
        <dbReference type="ARBA" id="ARBA00022777"/>
    </source>
</evidence>
<comment type="catalytic activity">
    <reaction evidence="1">
        <text>ATP + protein L-histidine = ADP + protein N-phospho-L-histidine.</text>
        <dbReference type="EC" id="2.7.13.3"/>
    </reaction>
</comment>
<dbReference type="STRING" id="762903.Pedsa_0272"/>
<evidence type="ECO:0000256" key="13">
    <source>
        <dbReference type="SAM" id="Phobius"/>
    </source>
</evidence>
<keyword evidence="5" id="KW-0597">Phosphoprotein</keyword>
<evidence type="ECO:0000313" key="16">
    <source>
        <dbReference type="Proteomes" id="UP000000310"/>
    </source>
</evidence>
<feature type="transmembrane region" description="Helical" evidence="13">
    <location>
        <begin position="66"/>
        <end position="84"/>
    </location>
</feature>
<sequence length="902" mass="101155">MGIGVLISISFGYLLALFMLAYGAERNPKQLSRFKPVIYSFSIAVYCSAWAFYGSIGKATQDGLEFLAVYIGPTITAPVWFLLLRKIIRISKAQRITSIADFISARYGKKAGLGTLVTIVCVIGLVPYIALQIKAIAITFGFLLENVSQRKIYTLPNTQILQNISFWITVSLAVFMMFFGTRKIDSAEKHEGMVAAVAFESIVKLLAFLVGGIFIVYFIFNGVADVFQQTAKNEVFQQAFLIKEQRGYVDWLVICLLSALAVILLPRQFQVSVVENTNEKHLNKSLWLFPLYMLIINLFVLPVALAGIMLFGNSLQADYAILSIPFSNNQQFLALLVYLGGFSAATGMIIVETIALSTMLSNNLLLPIILKVNPLKEAFLGNAERSVKIIRRFSIVLILLLAYLYFAKVAESYSLVSTGLISFAAVAQFAPAVIGGLFWKGGNHKGALLGIIIGVVIWFYTLIIPDMIGVGLLPAHILEQGLFGITFLKPHALFGLTALSPLTHAFFWSMFANISVYIFCSLFLETEQSESVQSRLFVDVFKYQTPYELSVQRSGKAKLSQILFFLHQFLGEEKTERLIQEFQEKYNVKALGANEFADQRLLSFTEKVLSGVIGTASSRILIDSILKEEEISLSEVVELIKESQQLLSLNKELEQTSLELKKVSDSLSQANQKMKDAEVLKDEFLYSITHELRTPLTSIRAFSEILYDNPDIDEHQRRTFLATMIKEIERLSSLITRVLDLERLESGKEEINKTAVNLKSLIEEELNALSKLFNDRNFRIVKEIGFERDIIADKSLLSRLLQNLFSNAIKYVDVEDPLLKVVVVEDRDMIKIEISDNGKGIDEKHRQHIFSKFYQIQSANHQGSGLGLAICKRITDLHEGEIWVENAKEGGAGFFFILPKGV</sequence>
<dbReference type="InterPro" id="IPR038377">
    <property type="entry name" value="Na/Glc_symporter_sf"/>
</dbReference>
<dbReference type="KEGG" id="psn:Pedsa_0272"/>
<feature type="transmembrane region" description="Helical" evidence="13">
    <location>
        <begin position="164"/>
        <end position="181"/>
    </location>
</feature>
<dbReference type="AlphaFoldDB" id="F0SEJ2"/>
<dbReference type="InterPro" id="IPR050736">
    <property type="entry name" value="Sensor_HK_Regulatory"/>
</dbReference>
<dbReference type="CDD" id="cd00082">
    <property type="entry name" value="HisKA"/>
    <property type="match status" value="1"/>
</dbReference>
<dbReference type="InterPro" id="IPR003594">
    <property type="entry name" value="HATPase_dom"/>
</dbReference>
<name>F0SEJ2_PSESL</name>
<dbReference type="SMART" id="SM00387">
    <property type="entry name" value="HATPase_c"/>
    <property type="match status" value="1"/>
</dbReference>
<dbReference type="Pfam" id="PF02518">
    <property type="entry name" value="HATPase_c"/>
    <property type="match status" value="1"/>
</dbReference>
<dbReference type="InterPro" id="IPR036890">
    <property type="entry name" value="HATPase_C_sf"/>
</dbReference>
<dbReference type="InterPro" id="IPR005467">
    <property type="entry name" value="His_kinase_dom"/>
</dbReference>
<dbReference type="InterPro" id="IPR003661">
    <property type="entry name" value="HisK_dim/P_dom"/>
</dbReference>
<feature type="transmembrane region" description="Helical" evidence="13">
    <location>
        <begin position="286"/>
        <end position="312"/>
    </location>
</feature>
<feature type="transmembrane region" description="Helical" evidence="13">
    <location>
        <begin position="116"/>
        <end position="144"/>
    </location>
</feature>
<dbReference type="InterPro" id="IPR036097">
    <property type="entry name" value="HisK_dim/P_sf"/>
</dbReference>
<dbReference type="InterPro" id="IPR001734">
    <property type="entry name" value="Na/solute_symporter"/>
</dbReference>
<dbReference type="OrthoDB" id="9764438at2"/>
<feature type="transmembrane region" description="Helical" evidence="13">
    <location>
        <begin position="248"/>
        <end position="265"/>
    </location>
</feature>
<dbReference type="GO" id="GO:0022857">
    <property type="term" value="F:transmembrane transporter activity"/>
    <property type="evidence" value="ECO:0007669"/>
    <property type="project" value="InterPro"/>
</dbReference>
<comment type="subcellular location">
    <subcellularLocation>
        <location evidence="2">Membrane</location>
        <topology evidence="2">Multi-pass membrane protein</topology>
    </subcellularLocation>
</comment>
<evidence type="ECO:0000256" key="7">
    <source>
        <dbReference type="ARBA" id="ARBA00022692"/>
    </source>
</evidence>
<feature type="transmembrane region" description="Helical" evidence="13">
    <location>
        <begin position="193"/>
        <end position="220"/>
    </location>
</feature>
<keyword evidence="9 13" id="KW-1133">Transmembrane helix</keyword>
<evidence type="ECO:0000256" key="4">
    <source>
        <dbReference type="ARBA" id="ARBA00012438"/>
    </source>
</evidence>
<evidence type="ECO:0000256" key="9">
    <source>
        <dbReference type="ARBA" id="ARBA00022989"/>
    </source>
</evidence>
<dbReference type="PRINTS" id="PR00344">
    <property type="entry name" value="BCTRLSENSOR"/>
</dbReference>
<feature type="transmembrane region" description="Helical" evidence="13">
    <location>
        <begin position="6"/>
        <end position="24"/>
    </location>
</feature>
<keyword evidence="6" id="KW-0808">Transferase</keyword>
<evidence type="ECO:0000256" key="3">
    <source>
        <dbReference type="ARBA" id="ARBA00006434"/>
    </source>
</evidence>
<evidence type="ECO:0000256" key="12">
    <source>
        <dbReference type="SAM" id="Coils"/>
    </source>
</evidence>
<keyword evidence="12" id="KW-0175">Coiled coil</keyword>
<dbReference type="CDD" id="cd00075">
    <property type="entry name" value="HATPase"/>
    <property type="match status" value="1"/>
</dbReference>
<evidence type="ECO:0000256" key="5">
    <source>
        <dbReference type="ARBA" id="ARBA00022553"/>
    </source>
</evidence>
<dbReference type="PANTHER" id="PTHR43711:SF1">
    <property type="entry name" value="HISTIDINE KINASE 1"/>
    <property type="match status" value="1"/>
</dbReference>
<keyword evidence="8" id="KW-0418">Kinase</keyword>
<dbReference type="SUPFAM" id="SSF47384">
    <property type="entry name" value="Homodimeric domain of signal transducing histidine kinase"/>
    <property type="match status" value="1"/>
</dbReference>
<keyword evidence="16" id="KW-1185">Reference proteome</keyword>
<dbReference type="PANTHER" id="PTHR43711">
    <property type="entry name" value="TWO-COMPONENT HISTIDINE KINASE"/>
    <property type="match status" value="1"/>
</dbReference>
<keyword evidence="7 13" id="KW-0812">Transmembrane</keyword>
<dbReference type="PROSITE" id="PS50283">
    <property type="entry name" value="NA_SOLUT_SYMP_3"/>
    <property type="match status" value="1"/>
</dbReference>
<keyword evidence="11 13" id="KW-0472">Membrane</keyword>
<evidence type="ECO:0000256" key="6">
    <source>
        <dbReference type="ARBA" id="ARBA00022679"/>
    </source>
</evidence>
<dbReference type="SMART" id="SM00388">
    <property type="entry name" value="HisKA"/>
    <property type="match status" value="1"/>
</dbReference>
<reference evidence="16" key="2">
    <citation type="submission" date="2011-02" db="EMBL/GenBank/DDBJ databases">
        <title>The complete genome of Pedobacter saltans DSM 12145.</title>
        <authorList>
            <consortium name="US DOE Joint Genome Institute (JGI-PGF)"/>
            <person name="Lucas S."/>
            <person name="Copeland A."/>
            <person name="Lapidus A."/>
            <person name="Bruce D."/>
            <person name="Goodwin L."/>
            <person name="Pitluck S."/>
            <person name="Kyrpides N."/>
            <person name="Mavromatis K."/>
            <person name="Pagani I."/>
            <person name="Ivanova N."/>
            <person name="Ovchinnikova G."/>
            <person name="Lu M."/>
            <person name="Detter J.C."/>
            <person name="Han C."/>
            <person name="Land M."/>
            <person name="Hauser L."/>
            <person name="Markowitz V."/>
            <person name="Cheng J.-F."/>
            <person name="Hugenholtz P."/>
            <person name="Woyke T."/>
            <person name="Wu D."/>
            <person name="Tindall B."/>
            <person name="Pomrenke H.G."/>
            <person name="Brambilla E."/>
            <person name="Klenk H.-P."/>
            <person name="Eisen J.A."/>
        </authorList>
    </citation>
    <scope>NUCLEOTIDE SEQUENCE [LARGE SCALE GENOMIC DNA]</scope>
    <source>
        <strain evidence="16">ATCC 51119 / DSM 12145 / JCM 21818 / LMG 10337 / NBRC 100064 / NCIMB 13643</strain>
    </source>
</reference>
<feature type="transmembrane region" description="Helical" evidence="13">
    <location>
        <begin position="36"/>
        <end position="54"/>
    </location>
</feature>
<comment type="similarity">
    <text evidence="3">Belongs to the sodium:solute symporter (SSF) (TC 2.A.21) family.</text>
</comment>
<dbReference type="eggNOG" id="COG0591">
    <property type="taxonomic scope" value="Bacteria"/>
</dbReference>
<gene>
    <name evidence="15" type="ordered locus">Pedsa_0272</name>
</gene>
<dbReference type="Proteomes" id="UP000000310">
    <property type="component" value="Chromosome"/>
</dbReference>
<evidence type="ECO:0000313" key="15">
    <source>
        <dbReference type="EMBL" id="ADY50857.1"/>
    </source>
</evidence>
<organism evidence="15 16">
    <name type="scientific">Pseudopedobacter saltans (strain ATCC 51119 / DSM 12145 / JCM 21818 / CCUG 39354 / LMG 10337 / NBRC 100064 / NCIMB 13643)</name>
    <name type="common">Pedobacter saltans</name>
    <dbReference type="NCBI Taxonomy" id="762903"/>
    <lineage>
        <taxon>Bacteria</taxon>
        <taxon>Pseudomonadati</taxon>
        <taxon>Bacteroidota</taxon>
        <taxon>Sphingobacteriia</taxon>
        <taxon>Sphingobacteriales</taxon>
        <taxon>Sphingobacteriaceae</taxon>
        <taxon>Pseudopedobacter</taxon>
    </lineage>
</organism>
<feature type="domain" description="Histidine kinase" evidence="14">
    <location>
        <begin position="687"/>
        <end position="902"/>
    </location>
</feature>
<protein>
    <recommendedName>
        <fullName evidence="4">histidine kinase</fullName>
        <ecNumber evidence="4">2.7.13.3</ecNumber>
    </recommendedName>
</protein>
<dbReference type="Gene3D" id="1.10.287.130">
    <property type="match status" value="1"/>
</dbReference>
<evidence type="ECO:0000256" key="1">
    <source>
        <dbReference type="ARBA" id="ARBA00000085"/>
    </source>
</evidence>
<feature type="transmembrane region" description="Helical" evidence="13">
    <location>
        <begin position="446"/>
        <end position="464"/>
    </location>
</feature>
<evidence type="ECO:0000256" key="2">
    <source>
        <dbReference type="ARBA" id="ARBA00004141"/>
    </source>
</evidence>
<feature type="transmembrane region" description="Helical" evidence="13">
    <location>
        <begin position="389"/>
        <end position="407"/>
    </location>
</feature>